<sequence length="120" mass="12801">MVVVVAPIAVASAGLGMLAGVAMANRSSNSSSSSGRTSSPAALLRWGAPEPAPRYSHCGNKQKQTSCEPPCKASDLVYLGWREALLAHDPHGFDNFAFHVKEIGQVRDPKAMIPYDTDIY</sequence>
<evidence type="ECO:0000313" key="2">
    <source>
        <dbReference type="EnsemblPlants" id="ORUFI04G11460.1"/>
    </source>
</evidence>
<dbReference type="HOGENOM" id="CLU_2053526_0_0_1"/>
<keyword evidence="1" id="KW-0732">Signal</keyword>
<dbReference type="AlphaFoldDB" id="A0A0E0P891"/>
<reference evidence="2" key="2">
    <citation type="submission" date="2015-06" db="UniProtKB">
        <authorList>
            <consortium name="EnsemblPlants"/>
        </authorList>
    </citation>
    <scope>IDENTIFICATION</scope>
</reference>
<feature type="signal peptide" evidence="1">
    <location>
        <begin position="1"/>
        <end position="24"/>
    </location>
</feature>
<evidence type="ECO:0000256" key="1">
    <source>
        <dbReference type="SAM" id="SignalP"/>
    </source>
</evidence>
<name>A0A0E0P891_ORYRU</name>
<accession>A0A0E0P891</accession>
<protein>
    <submittedName>
        <fullName evidence="2">Uncharacterized protein</fullName>
    </submittedName>
</protein>
<proteinExistence type="predicted"/>
<reference evidence="3" key="1">
    <citation type="submission" date="2013-06" db="EMBL/GenBank/DDBJ databases">
        <authorList>
            <person name="Zhao Q."/>
        </authorList>
    </citation>
    <scope>NUCLEOTIDE SEQUENCE</scope>
    <source>
        <strain evidence="3">cv. W1943</strain>
    </source>
</reference>
<keyword evidence="3" id="KW-1185">Reference proteome</keyword>
<dbReference type="Gramene" id="ORUFI04G11460.1">
    <property type="protein sequence ID" value="ORUFI04G11460.1"/>
    <property type="gene ID" value="ORUFI04G11460"/>
</dbReference>
<evidence type="ECO:0000313" key="3">
    <source>
        <dbReference type="Proteomes" id="UP000008022"/>
    </source>
</evidence>
<feature type="chain" id="PRO_5002369824" evidence="1">
    <location>
        <begin position="25"/>
        <end position="120"/>
    </location>
</feature>
<dbReference type="Proteomes" id="UP000008022">
    <property type="component" value="Unassembled WGS sequence"/>
</dbReference>
<organism evidence="2 3">
    <name type="scientific">Oryza rufipogon</name>
    <name type="common">Brownbeard rice</name>
    <name type="synonym">Asian wild rice</name>
    <dbReference type="NCBI Taxonomy" id="4529"/>
    <lineage>
        <taxon>Eukaryota</taxon>
        <taxon>Viridiplantae</taxon>
        <taxon>Streptophyta</taxon>
        <taxon>Embryophyta</taxon>
        <taxon>Tracheophyta</taxon>
        <taxon>Spermatophyta</taxon>
        <taxon>Magnoliopsida</taxon>
        <taxon>Liliopsida</taxon>
        <taxon>Poales</taxon>
        <taxon>Poaceae</taxon>
        <taxon>BOP clade</taxon>
        <taxon>Oryzoideae</taxon>
        <taxon>Oryzeae</taxon>
        <taxon>Oryzinae</taxon>
        <taxon>Oryza</taxon>
    </lineage>
</organism>
<dbReference type="EnsemblPlants" id="ORUFI04G11460.1">
    <property type="protein sequence ID" value="ORUFI04G11460.1"/>
    <property type="gene ID" value="ORUFI04G11460"/>
</dbReference>